<dbReference type="EC" id="2.7.13.3" evidence="3"/>
<keyword evidence="8" id="KW-0547">Nucleotide-binding</keyword>
<keyword evidence="6" id="KW-0808">Transferase</keyword>
<evidence type="ECO:0000313" key="22">
    <source>
        <dbReference type="EMBL" id="SHE90833.1"/>
    </source>
</evidence>
<dbReference type="STRING" id="1302690.BUE76_05840"/>
<dbReference type="Pfam" id="PF02518">
    <property type="entry name" value="HATPase_c"/>
    <property type="match status" value="1"/>
</dbReference>
<evidence type="ECO:0000256" key="4">
    <source>
        <dbReference type="ARBA" id="ARBA00022475"/>
    </source>
</evidence>
<evidence type="ECO:0000256" key="8">
    <source>
        <dbReference type="ARBA" id="ARBA00022741"/>
    </source>
</evidence>
<dbReference type="GO" id="GO:0005524">
    <property type="term" value="F:ATP binding"/>
    <property type="evidence" value="ECO:0007669"/>
    <property type="project" value="UniProtKB-KW"/>
</dbReference>
<comment type="subunit">
    <text evidence="14">At low DSF concentrations, interacts with RpfF.</text>
</comment>
<dbReference type="SUPFAM" id="SSF55874">
    <property type="entry name" value="ATPase domain of HSP90 chaperone/DNA topoisomerase II/histidine kinase"/>
    <property type="match status" value="1"/>
</dbReference>
<dbReference type="PRINTS" id="PR00344">
    <property type="entry name" value="BCTRLSENSOR"/>
</dbReference>
<dbReference type="Gene3D" id="1.20.120.160">
    <property type="entry name" value="HPT domain"/>
    <property type="match status" value="1"/>
</dbReference>
<dbReference type="Pfam" id="PF00512">
    <property type="entry name" value="HisKA"/>
    <property type="match status" value="1"/>
</dbReference>
<dbReference type="PROSITE" id="PS50110">
    <property type="entry name" value="RESPONSE_REGULATORY"/>
    <property type="match status" value="1"/>
</dbReference>
<evidence type="ECO:0000259" key="20">
    <source>
        <dbReference type="PROSITE" id="PS50110"/>
    </source>
</evidence>
<dbReference type="PROSITE" id="PS50894">
    <property type="entry name" value="HPT"/>
    <property type="match status" value="1"/>
</dbReference>
<feature type="transmembrane region" description="Helical" evidence="18">
    <location>
        <begin position="6"/>
        <end position="27"/>
    </location>
</feature>
<keyword evidence="4" id="KW-1003">Cell membrane</keyword>
<evidence type="ECO:0000256" key="7">
    <source>
        <dbReference type="ARBA" id="ARBA00022692"/>
    </source>
</evidence>
<dbReference type="OrthoDB" id="9811889at2"/>
<proteinExistence type="predicted"/>
<dbReference type="SUPFAM" id="SSF47384">
    <property type="entry name" value="Homodimeric domain of signal transducing histidine kinase"/>
    <property type="match status" value="1"/>
</dbReference>
<feature type="domain" description="Response regulatory" evidence="20">
    <location>
        <begin position="483"/>
        <end position="598"/>
    </location>
</feature>
<dbReference type="InterPro" id="IPR003661">
    <property type="entry name" value="HisK_dim/P_dom"/>
</dbReference>
<keyword evidence="9 22" id="KW-0418">Kinase</keyword>
<dbReference type="PROSITE" id="PS50109">
    <property type="entry name" value="HIS_KIN"/>
    <property type="match status" value="1"/>
</dbReference>
<feature type="modified residue" description="Phosphohistidine" evidence="16">
    <location>
        <position position="672"/>
    </location>
</feature>
<feature type="domain" description="Histidine kinase" evidence="19">
    <location>
        <begin position="238"/>
        <end position="459"/>
    </location>
</feature>
<dbReference type="Pfam" id="PF05227">
    <property type="entry name" value="CHASE3"/>
    <property type="match status" value="1"/>
</dbReference>
<dbReference type="Pfam" id="PF00072">
    <property type="entry name" value="Response_reg"/>
    <property type="match status" value="1"/>
</dbReference>
<dbReference type="GO" id="GO:0005886">
    <property type="term" value="C:plasma membrane"/>
    <property type="evidence" value="ECO:0007669"/>
    <property type="project" value="UniProtKB-SubCell"/>
</dbReference>
<feature type="modified residue" description="4-aspartylphosphate" evidence="17">
    <location>
        <position position="532"/>
    </location>
</feature>
<dbReference type="CDD" id="cd00082">
    <property type="entry name" value="HisKA"/>
    <property type="match status" value="1"/>
</dbReference>
<comment type="subcellular location">
    <subcellularLocation>
        <location evidence="2">Cell membrane</location>
        <topology evidence="2">Multi-pass membrane protein</topology>
    </subcellularLocation>
</comment>
<keyword evidence="10" id="KW-0067">ATP-binding</keyword>
<keyword evidence="7 18" id="KW-0812">Transmembrane</keyword>
<organism evidence="22 23">
    <name type="scientific">Cnuella takakiae</name>
    <dbReference type="NCBI Taxonomy" id="1302690"/>
    <lineage>
        <taxon>Bacteria</taxon>
        <taxon>Pseudomonadati</taxon>
        <taxon>Bacteroidota</taxon>
        <taxon>Chitinophagia</taxon>
        <taxon>Chitinophagales</taxon>
        <taxon>Chitinophagaceae</taxon>
        <taxon>Cnuella</taxon>
    </lineage>
</organism>
<evidence type="ECO:0000256" key="16">
    <source>
        <dbReference type="PROSITE-ProRule" id="PRU00110"/>
    </source>
</evidence>
<dbReference type="EMBL" id="FQUO01000003">
    <property type="protein sequence ID" value="SHE90833.1"/>
    <property type="molecule type" value="Genomic_DNA"/>
</dbReference>
<evidence type="ECO:0000256" key="6">
    <source>
        <dbReference type="ARBA" id="ARBA00022679"/>
    </source>
</evidence>
<accession>A0A1M4XBL2</accession>
<gene>
    <name evidence="22" type="ORF">SAMN05444008_103313</name>
</gene>
<dbReference type="InterPro" id="IPR036097">
    <property type="entry name" value="HisK_dim/P_sf"/>
</dbReference>
<reference evidence="22 23" key="1">
    <citation type="submission" date="2016-11" db="EMBL/GenBank/DDBJ databases">
        <authorList>
            <person name="Jaros S."/>
            <person name="Januszkiewicz K."/>
            <person name="Wedrychowicz H."/>
        </authorList>
    </citation>
    <scope>NUCLEOTIDE SEQUENCE [LARGE SCALE GENOMIC DNA]</scope>
    <source>
        <strain evidence="22 23">DSM 26897</strain>
    </source>
</reference>
<dbReference type="InterPro" id="IPR011006">
    <property type="entry name" value="CheY-like_superfamily"/>
</dbReference>
<protein>
    <recommendedName>
        <fullName evidence="15">Sensory/regulatory protein RpfC</fullName>
        <ecNumber evidence="3">2.7.13.3</ecNumber>
    </recommendedName>
</protein>
<keyword evidence="5 17" id="KW-0597">Phosphoprotein</keyword>
<evidence type="ECO:0000256" key="10">
    <source>
        <dbReference type="ARBA" id="ARBA00022840"/>
    </source>
</evidence>
<dbReference type="Proteomes" id="UP000184368">
    <property type="component" value="Unassembled WGS sequence"/>
</dbReference>
<dbReference type="Gene3D" id="3.40.50.2300">
    <property type="match status" value="1"/>
</dbReference>
<dbReference type="Pfam" id="PF01627">
    <property type="entry name" value="Hpt"/>
    <property type="match status" value="1"/>
</dbReference>
<dbReference type="SMART" id="SM00448">
    <property type="entry name" value="REC"/>
    <property type="match status" value="1"/>
</dbReference>
<evidence type="ECO:0000256" key="2">
    <source>
        <dbReference type="ARBA" id="ARBA00004651"/>
    </source>
</evidence>
<dbReference type="FunFam" id="3.30.565.10:FF:000010">
    <property type="entry name" value="Sensor histidine kinase RcsC"/>
    <property type="match status" value="1"/>
</dbReference>
<evidence type="ECO:0000256" key="12">
    <source>
        <dbReference type="ARBA" id="ARBA00023012"/>
    </source>
</evidence>
<dbReference type="InterPro" id="IPR008207">
    <property type="entry name" value="Sig_transdc_His_kin_Hpt_dom"/>
</dbReference>
<keyword evidence="11 18" id="KW-1133">Transmembrane helix</keyword>
<evidence type="ECO:0000256" key="11">
    <source>
        <dbReference type="ARBA" id="ARBA00022989"/>
    </source>
</evidence>
<dbReference type="SUPFAM" id="SSF52172">
    <property type="entry name" value="CheY-like"/>
    <property type="match status" value="1"/>
</dbReference>
<evidence type="ECO:0000256" key="9">
    <source>
        <dbReference type="ARBA" id="ARBA00022777"/>
    </source>
</evidence>
<evidence type="ECO:0000313" key="23">
    <source>
        <dbReference type="Proteomes" id="UP000184368"/>
    </source>
</evidence>
<dbReference type="PANTHER" id="PTHR45339">
    <property type="entry name" value="HYBRID SIGNAL TRANSDUCTION HISTIDINE KINASE J"/>
    <property type="match status" value="1"/>
</dbReference>
<dbReference type="SMART" id="SM00387">
    <property type="entry name" value="HATPase_c"/>
    <property type="match status" value="1"/>
</dbReference>
<dbReference type="InterPro" id="IPR036890">
    <property type="entry name" value="HATPase_C_sf"/>
</dbReference>
<dbReference type="InterPro" id="IPR001789">
    <property type="entry name" value="Sig_transdc_resp-reg_receiver"/>
</dbReference>
<evidence type="ECO:0000256" key="5">
    <source>
        <dbReference type="ARBA" id="ARBA00022553"/>
    </source>
</evidence>
<dbReference type="InterPro" id="IPR036641">
    <property type="entry name" value="HPT_dom_sf"/>
</dbReference>
<dbReference type="Gene3D" id="1.10.287.130">
    <property type="match status" value="1"/>
</dbReference>
<dbReference type="CDD" id="cd17546">
    <property type="entry name" value="REC_hyHK_CKI1_RcsC-like"/>
    <property type="match status" value="1"/>
</dbReference>
<dbReference type="InterPro" id="IPR007891">
    <property type="entry name" value="CHASE3"/>
</dbReference>
<comment type="catalytic activity">
    <reaction evidence="1">
        <text>ATP + protein L-histidine = ADP + protein N-phospho-L-histidine.</text>
        <dbReference type="EC" id="2.7.13.3"/>
    </reaction>
</comment>
<dbReference type="CDD" id="cd16922">
    <property type="entry name" value="HATPase_EvgS-ArcB-TorS-like"/>
    <property type="match status" value="1"/>
</dbReference>
<dbReference type="PANTHER" id="PTHR45339:SF1">
    <property type="entry name" value="HYBRID SIGNAL TRANSDUCTION HISTIDINE KINASE J"/>
    <property type="match status" value="1"/>
</dbReference>
<evidence type="ECO:0000256" key="18">
    <source>
        <dbReference type="SAM" id="Phobius"/>
    </source>
</evidence>
<evidence type="ECO:0000259" key="21">
    <source>
        <dbReference type="PROSITE" id="PS50894"/>
    </source>
</evidence>
<evidence type="ECO:0000256" key="17">
    <source>
        <dbReference type="PROSITE-ProRule" id="PRU00169"/>
    </source>
</evidence>
<keyword evidence="23" id="KW-1185">Reference proteome</keyword>
<dbReference type="InterPro" id="IPR005467">
    <property type="entry name" value="His_kinase_dom"/>
</dbReference>
<dbReference type="InterPro" id="IPR003594">
    <property type="entry name" value="HATPase_dom"/>
</dbReference>
<dbReference type="RefSeq" id="WP_073040929.1">
    <property type="nucleotide sequence ID" value="NZ_FQUO01000003.1"/>
</dbReference>
<dbReference type="AlphaFoldDB" id="A0A1M4XBL2"/>
<evidence type="ECO:0000256" key="1">
    <source>
        <dbReference type="ARBA" id="ARBA00000085"/>
    </source>
</evidence>
<dbReference type="InterPro" id="IPR004358">
    <property type="entry name" value="Sig_transdc_His_kin-like_C"/>
</dbReference>
<name>A0A1M4XBL2_9BACT</name>
<evidence type="ECO:0000256" key="14">
    <source>
        <dbReference type="ARBA" id="ARBA00064003"/>
    </source>
</evidence>
<feature type="transmembrane region" description="Helical" evidence="18">
    <location>
        <begin position="185"/>
        <end position="205"/>
    </location>
</feature>
<evidence type="ECO:0000256" key="13">
    <source>
        <dbReference type="ARBA" id="ARBA00023136"/>
    </source>
</evidence>
<dbReference type="SMART" id="SM00388">
    <property type="entry name" value="HisKA"/>
    <property type="match status" value="1"/>
</dbReference>
<feature type="domain" description="HPt" evidence="21">
    <location>
        <begin position="633"/>
        <end position="731"/>
    </location>
</feature>
<evidence type="ECO:0000259" key="19">
    <source>
        <dbReference type="PROSITE" id="PS50109"/>
    </source>
</evidence>
<evidence type="ECO:0000256" key="3">
    <source>
        <dbReference type="ARBA" id="ARBA00012438"/>
    </source>
</evidence>
<keyword evidence="13 18" id="KW-0472">Membrane</keyword>
<dbReference type="GO" id="GO:0000155">
    <property type="term" value="F:phosphorelay sensor kinase activity"/>
    <property type="evidence" value="ECO:0007669"/>
    <property type="project" value="InterPro"/>
</dbReference>
<sequence length="735" mass="81738">MKKGPLITIALVGFLLGVVLIVFLQVVSGNNINRLIQGNNKLLTELQIQRDLHAIESGMLGFESDIRGAVISGNNRFLPQIEAEIVSTGKNVETLSRSLHTANSNDEVKELNQLVSEKIRFSRRILQAYRTGGKTEAEAIINTFRGKELRDSIMLVLDHMHQSHRAETATITRQFERSGQQARTWGFVLAVIACSLVVIAFWYIVNQSQQQQRIIRSLNESERKIKEAAQMKEQFMANMSHEIRTPMNAIIGFTNLLRRTQLEPTQREYVQNIHSAGDNLLALINDILDLSKIEAGMMQLEETRFSIRSLTASVGAMFAEKVAEKRLEYASHVAADVPDILSGDAVRLTQVLVNLIGNAVKFTPGGIIELRVERRYETPTMVGLRILVTDTGIGIETEKLHSIFDRFQQAEADTTRRYGGTGLGLSIVRQLVELQGGSIDVQSQEGQGSVFTVNIDYRIPDLSEVSSASVMQEVAVIEPGSIQVLVAEDNNMNQQLIRHLMRNWGFGCTIVANGAEAVAELKKKSYLLVLMDIQMPEMDGYITTSVIRNELKLDIPIIAMTAHAMMGEKEKCLQLGMNDYLSKPIRENDLYNLIAQYAQLQVRSEAEQGRAFAGNNHLEYVNLEYLHQLSGNDPKFEREMMEQFMIQARAELTALDAAFAGADLLQVRSIAHSLKSTMGYMGLTDLVGPDLSAIEKAGKEGDVAAIPAPLSRVRELADKTLIEVSELLLQGEKGD</sequence>
<dbReference type="SUPFAM" id="SSF47226">
    <property type="entry name" value="Histidine-containing phosphotransfer domain, HPT domain"/>
    <property type="match status" value="1"/>
</dbReference>
<dbReference type="Gene3D" id="3.30.565.10">
    <property type="entry name" value="Histidine kinase-like ATPase, C-terminal domain"/>
    <property type="match status" value="1"/>
</dbReference>
<dbReference type="FunFam" id="1.10.287.130:FF:000002">
    <property type="entry name" value="Two-component osmosensing histidine kinase"/>
    <property type="match status" value="1"/>
</dbReference>
<evidence type="ECO:0000256" key="15">
    <source>
        <dbReference type="ARBA" id="ARBA00068150"/>
    </source>
</evidence>
<keyword evidence="12" id="KW-0902">Two-component regulatory system</keyword>